<accession>A0AAQ4EEF5</accession>
<proteinExistence type="predicted"/>
<protein>
    <submittedName>
        <fullName evidence="1">Uncharacterized protein</fullName>
    </submittedName>
</protein>
<name>A0AAQ4EEF5_AMBAM</name>
<dbReference type="EMBL" id="JARKHS020017264">
    <property type="protein sequence ID" value="KAK8773179.1"/>
    <property type="molecule type" value="Genomic_DNA"/>
</dbReference>
<organism evidence="1 2">
    <name type="scientific">Amblyomma americanum</name>
    <name type="common">Lone star tick</name>
    <dbReference type="NCBI Taxonomy" id="6943"/>
    <lineage>
        <taxon>Eukaryota</taxon>
        <taxon>Metazoa</taxon>
        <taxon>Ecdysozoa</taxon>
        <taxon>Arthropoda</taxon>
        <taxon>Chelicerata</taxon>
        <taxon>Arachnida</taxon>
        <taxon>Acari</taxon>
        <taxon>Parasitiformes</taxon>
        <taxon>Ixodida</taxon>
        <taxon>Ixodoidea</taxon>
        <taxon>Ixodidae</taxon>
        <taxon>Amblyomminae</taxon>
        <taxon>Amblyomma</taxon>
    </lineage>
</organism>
<dbReference type="Proteomes" id="UP001321473">
    <property type="component" value="Unassembled WGS sequence"/>
</dbReference>
<comment type="caution">
    <text evidence="1">The sequence shown here is derived from an EMBL/GenBank/DDBJ whole genome shotgun (WGS) entry which is preliminary data.</text>
</comment>
<keyword evidence="2" id="KW-1185">Reference proteome</keyword>
<evidence type="ECO:0000313" key="2">
    <source>
        <dbReference type="Proteomes" id="UP001321473"/>
    </source>
</evidence>
<sequence length="192" mass="21219">MLQEDTTLRYSTPNWDGLSATFEENLPENTYPPGLNTSAVRCSFFLPQLRSKRRNGYCNASSLRFQVKCLLFSMKRSEKSFIGEGVSRSRFGAVLVCARSACIPEHKSQLEGTASKKNSSTPASPLIAPRKSVLTVAVSTAYQARSHQLVAEVAATNTHPEPFLAASTGRSRDLDASCSRTWRWPRRFVSAP</sequence>
<reference evidence="1 2" key="1">
    <citation type="journal article" date="2023" name="Arcadia Sci">
        <title>De novo assembly of a long-read Amblyomma americanum tick genome.</title>
        <authorList>
            <person name="Chou S."/>
            <person name="Poskanzer K.E."/>
            <person name="Rollins M."/>
            <person name="Thuy-Boun P.S."/>
        </authorList>
    </citation>
    <scope>NUCLEOTIDE SEQUENCE [LARGE SCALE GENOMIC DNA]</scope>
    <source>
        <strain evidence="1">F_SG_1</strain>
        <tissue evidence="1">Salivary glands</tissue>
    </source>
</reference>
<gene>
    <name evidence="1" type="ORF">V5799_012289</name>
</gene>
<evidence type="ECO:0000313" key="1">
    <source>
        <dbReference type="EMBL" id="KAK8773179.1"/>
    </source>
</evidence>
<dbReference type="AlphaFoldDB" id="A0AAQ4EEF5"/>